<organism evidence="1 2">
    <name type="scientific">Saponaria officinalis</name>
    <name type="common">Common soapwort</name>
    <name type="synonym">Lychnis saponaria</name>
    <dbReference type="NCBI Taxonomy" id="3572"/>
    <lineage>
        <taxon>Eukaryota</taxon>
        <taxon>Viridiplantae</taxon>
        <taxon>Streptophyta</taxon>
        <taxon>Embryophyta</taxon>
        <taxon>Tracheophyta</taxon>
        <taxon>Spermatophyta</taxon>
        <taxon>Magnoliopsida</taxon>
        <taxon>eudicotyledons</taxon>
        <taxon>Gunneridae</taxon>
        <taxon>Pentapetalae</taxon>
        <taxon>Caryophyllales</taxon>
        <taxon>Caryophyllaceae</taxon>
        <taxon>Caryophylleae</taxon>
        <taxon>Saponaria</taxon>
    </lineage>
</organism>
<name>A0AAW1LMA1_SAPOF</name>
<evidence type="ECO:0008006" key="3">
    <source>
        <dbReference type="Google" id="ProtNLM"/>
    </source>
</evidence>
<accession>A0AAW1LMA1</accession>
<dbReference type="AlphaFoldDB" id="A0AAW1LMA1"/>
<evidence type="ECO:0000313" key="1">
    <source>
        <dbReference type="EMBL" id="KAK9734585.1"/>
    </source>
</evidence>
<keyword evidence="2" id="KW-1185">Reference proteome</keyword>
<proteinExistence type="predicted"/>
<evidence type="ECO:0000313" key="2">
    <source>
        <dbReference type="Proteomes" id="UP001443914"/>
    </source>
</evidence>
<dbReference type="Proteomes" id="UP001443914">
    <property type="component" value="Unassembled WGS sequence"/>
</dbReference>
<sequence>MRVRWPRVTGRVIKDCDHWQAAVGGIVKVHVDAGVFDGEVGFGAVARRRRREAVWFTVIQDEGVMEARLAEARAILFGMEEALKTGLWRWRSRTTVLPYFNICEVTRGLDPFFYSRGHFQLTFSRLIYLLLVG</sequence>
<protein>
    <recommendedName>
        <fullName evidence="3">RNase H type-1 domain-containing protein</fullName>
    </recommendedName>
</protein>
<comment type="caution">
    <text evidence="1">The sequence shown here is derived from an EMBL/GenBank/DDBJ whole genome shotgun (WGS) entry which is preliminary data.</text>
</comment>
<gene>
    <name evidence="1" type="ORF">RND81_04G149800</name>
</gene>
<reference evidence="1" key="1">
    <citation type="submission" date="2024-03" db="EMBL/GenBank/DDBJ databases">
        <title>WGS assembly of Saponaria officinalis var. Norfolk2.</title>
        <authorList>
            <person name="Jenkins J."/>
            <person name="Shu S."/>
            <person name="Grimwood J."/>
            <person name="Barry K."/>
            <person name="Goodstein D."/>
            <person name="Schmutz J."/>
            <person name="Leebens-Mack J."/>
            <person name="Osbourn A."/>
        </authorList>
    </citation>
    <scope>NUCLEOTIDE SEQUENCE [LARGE SCALE GENOMIC DNA]</scope>
    <source>
        <strain evidence="1">JIC</strain>
    </source>
</reference>
<dbReference type="EMBL" id="JBDFQZ010000004">
    <property type="protein sequence ID" value="KAK9734585.1"/>
    <property type="molecule type" value="Genomic_DNA"/>
</dbReference>